<gene>
    <name evidence="1" type="ORF">ACFSJC_14820</name>
</gene>
<name>A0ABW4YAS0_9GAMM</name>
<organism evidence="1 2">
    <name type="scientific">Thiorhodococcus fuscus</name>
    <dbReference type="NCBI Taxonomy" id="527200"/>
    <lineage>
        <taxon>Bacteria</taxon>
        <taxon>Pseudomonadati</taxon>
        <taxon>Pseudomonadota</taxon>
        <taxon>Gammaproteobacteria</taxon>
        <taxon>Chromatiales</taxon>
        <taxon>Chromatiaceae</taxon>
        <taxon>Thiorhodococcus</taxon>
    </lineage>
</organism>
<keyword evidence="2" id="KW-1185">Reference proteome</keyword>
<dbReference type="Gene3D" id="3.40.190.10">
    <property type="entry name" value="Periplasmic binding protein-like II"/>
    <property type="match status" value="1"/>
</dbReference>
<reference evidence="2" key="1">
    <citation type="journal article" date="2019" name="Int. J. Syst. Evol. Microbiol.">
        <title>The Global Catalogue of Microorganisms (GCM) 10K type strain sequencing project: providing services to taxonomists for standard genome sequencing and annotation.</title>
        <authorList>
            <consortium name="The Broad Institute Genomics Platform"/>
            <consortium name="The Broad Institute Genome Sequencing Center for Infectious Disease"/>
            <person name="Wu L."/>
            <person name="Ma J."/>
        </authorList>
    </citation>
    <scope>NUCLEOTIDE SEQUENCE [LARGE SCALE GENOMIC DNA]</scope>
    <source>
        <strain evidence="2">KACC 12597</strain>
    </source>
</reference>
<dbReference type="SUPFAM" id="SSF53850">
    <property type="entry name" value="Periplasmic binding protein-like II"/>
    <property type="match status" value="1"/>
</dbReference>
<dbReference type="EMBL" id="JBHUHX010000042">
    <property type="protein sequence ID" value="MFD2113122.1"/>
    <property type="molecule type" value="Genomic_DNA"/>
</dbReference>
<evidence type="ECO:0000313" key="1">
    <source>
        <dbReference type="EMBL" id="MFD2113122.1"/>
    </source>
</evidence>
<sequence length="162" mass="18069">MTVEHGAKSPGDEDYRCADWCRDVRARLFDVLIFLLFIGSTSVSAQELIVNASLPESSLTRNEALLYFTGRLQRWPNGVPVKVFVLPDSDALHRNFVKSVLGLYPYQLRRVWDRQVYSGTGQAPVLVSSEAEMIERVASTAGGIGYAHEVPADARVRSLEVR</sequence>
<comment type="caution">
    <text evidence="1">The sequence shown here is derived from an EMBL/GenBank/DDBJ whole genome shotgun (WGS) entry which is preliminary data.</text>
</comment>
<evidence type="ECO:0000313" key="2">
    <source>
        <dbReference type="Proteomes" id="UP001597337"/>
    </source>
</evidence>
<accession>A0ABW4YAS0</accession>
<protein>
    <recommendedName>
        <fullName evidence="3">PBP domain-containing protein</fullName>
    </recommendedName>
</protein>
<dbReference type="RefSeq" id="WP_386027811.1">
    <property type="nucleotide sequence ID" value="NZ_JBHUHX010000042.1"/>
</dbReference>
<evidence type="ECO:0008006" key="3">
    <source>
        <dbReference type="Google" id="ProtNLM"/>
    </source>
</evidence>
<dbReference type="Proteomes" id="UP001597337">
    <property type="component" value="Unassembled WGS sequence"/>
</dbReference>
<proteinExistence type="predicted"/>